<dbReference type="EMBL" id="CCKQ01005898">
    <property type="protein sequence ID" value="CDW77172.1"/>
    <property type="molecule type" value="Genomic_DNA"/>
</dbReference>
<accession>A0A078A4S2</accession>
<sequence length="297" mass="34936">MEYRTITNLDDTQSLIVPLIGSNLDEIRYLRPSNFYGDIEISKIAIACVNNTNQQQLLALTIIFAPQNWNHKLQKDKPVTFILNTRTTIYASVNQLKGYTISRKDDIESLFYTLVVLSGYKLEQITDENQVNLVKKKKFEGTALESYQELMSYYLIKSCISEESLLKSNLPFTLILLWKHIQKMLYEDEPNYQYLITLFQSNLSALDDPDKIVEIDLFQEDQLWSFYHSIFEEYKQSRYVKNKARQESKLLQVNQEIDFEIAEENQTNQSIEEKLCIYDRSTKCSILQRNRQIAIQI</sequence>
<dbReference type="PANTHER" id="PTHR11909">
    <property type="entry name" value="CASEIN KINASE-RELATED"/>
    <property type="match status" value="1"/>
</dbReference>
<keyword evidence="2" id="KW-1185">Reference proteome</keyword>
<dbReference type="Proteomes" id="UP000039865">
    <property type="component" value="Unassembled WGS sequence"/>
</dbReference>
<proteinExistence type="predicted"/>
<gene>
    <name evidence="1" type="primary">Contig14209.g15141</name>
    <name evidence="1" type="ORF">STYLEM_6142</name>
</gene>
<dbReference type="InParanoid" id="A0A078A4S2"/>
<evidence type="ECO:0000313" key="2">
    <source>
        <dbReference type="Proteomes" id="UP000039865"/>
    </source>
</evidence>
<dbReference type="Gene3D" id="1.10.510.10">
    <property type="entry name" value="Transferase(Phosphotransferase) domain 1"/>
    <property type="match status" value="1"/>
</dbReference>
<dbReference type="InterPro" id="IPR050235">
    <property type="entry name" value="CK1_Ser-Thr_kinase"/>
</dbReference>
<protein>
    <submittedName>
        <fullName evidence="1">Uncharacterized protein</fullName>
    </submittedName>
</protein>
<dbReference type="OrthoDB" id="2687620at2759"/>
<dbReference type="AlphaFoldDB" id="A0A078A4S2"/>
<organism evidence="1 2">
    <name type="scientific">Stylonychia lemnae</name>
    <name type="common">Ciliate</name>
    <dbReference type="NCBI Taxonomy" id="5949"/>
    <lineage>
        <taxon>Eukaryota</taxon>
        <taxon>Sar</taxon>
        <taxon>Alveolata</taxon>
        <taxon>Ciliophora</taxon>
        <taxon>Intramacronucleata</taxon>
        <taxon>Spirotrichea</taxon>
        <taxon>Stichotrichia</taxon>
        <taxon>Sporadotrichida</taxon>
        <taxon>Oxytrichidae</taxon>
        <taxon>Stylonychinae</taxon>
        <taxon>Stylonychia</taxon>
    </lineage>
</organism>
<reference evidence="1 2" key="1">
    <citation type="submission" date="2014-06" db="EMBL/GenBank/DDBJ databases">
        <authorList>
            <person name="Swart Estienne"/>
        </authorList>
    </citation>
    <scope>NUCLEOTIDE SEQUENCE [LARGE SCALE GENOMIC DNA]</scope>
    <source>
        <strain evidence="1 2">130c</strain>
    </source>
</reference>
<dbReference type="SUPFAM" id="SSF56112">
    <property type="entry name" value="Protein kinase-like (PK-like)"/>
    <property type="match status" value="1"/>
</dbReference>
<name>A0A078A4S2_STYLE</name>
<evidence type="ECO:0000313" key="1">
    <source>
        <dbReference type="EMBL" id="CDW77172.1"/>
    </source>
</evidence>
<dbReference type="InterPro" id="IPR011009">
    <property type="entry name" value="Kinase-like_dom_sf"/>
</dbReference>